<sequence>MSALRCQEILRILSEYSLKAEFQHERQIARELYSIATGKVNDDDPFFEQRMSSFQEFFIFEYRLSEGFSGSTVFETFLYNGQSCFNLDDIIKYEQLRTFRHSLFQVESHKDESLIVTDLLADRVDVVYPLPEYSFAGFDIKQIFEGRLITFDNVNYFTKAFILHSKLVKHIIEKNINEFLKGTSFCQAKNRIDWREELGRRNGLLYSVTEQKLQIQNAERKKSIDLLNVTKKLAEMPRIISSRNLVMALGTQEEISPFVPETPFYDVLPLLHGLAYCEIRSYRYKHIDPIKVYEMGTDKSLDIPGIPKVTKPAIDDDDVGKYSLKTL</sequence>
<dbReference type="InterPro" id="IPR058292">
    <property type="entry name" value="DUF7986"/>
</dbReference>
<dbReference type="RefSeq" id="WP_130608671.1">
    <property type="nucleotide sequence ID" value="NZ_AP019368.1"/>
</dbReference>
<gene>
    <name evidence="1" type="ORF">JCM31447_16790</name>
</gene>
<dbReference type="Proteomes" id="UP000291236">
    <property type="component" value="Chromosome"/>
</dbReference>
<dbReference type="KEGG" id="sbf:JCM31447_16790"/>
<dbReference type="OrthoDB" id="5500404at2"/>
<keyword evidence="2" id="KW-1185">Reference proteome</keyword>
<accession>A0A4P2VJC1</accession>
<dbReference type="AlphaFoldDB" id="A0A4P2VJC1"/>
<name>A0A4P2VJC1_FLUSA</name>
<evidence type="ECO:0000313" key="2">
    <source>
        <dbReference type="Proteomes" id="UP000291236"/>
    </source>
</evidence>
<evidence type="ECO:0000313" key="1">
    <source>
        <dbReference type="EMBL" id="BBH53236.1"/>
    </source>
</evidence>
<dbReference type="EMBL" id="AP019368">
    <property type="protein sequence ID" value="BBH53236.1"/>
    <property type="molecule type" value="Genomic_DNA"/>
</dbReference>
<dbReference type="Pfam" id="PF25948">
    <property type="entry name" value="DUF7986"/>
    <property type="match status" value="1"/>
</dbReference>
<proteinExistence type="predicted"/>
<organism evidence="1 2">
    <name type="scientific">Fluviispira sanaruensis</name>
    <dbReference type="NCBI Taxonomy" id="2493639"/>
    <lineage>
        <taxon>Bacteria</taxon>
        <taxon>Pseudomonadati</taxon>
        <taxon>Bdellovibrionota</taxon>
        <taxon>Oligoflexia</taxon>
        <taxon>Silvanigrellales</taxon>
        <taxon>Silvanigrellaceae</taxon>
        <taxon>Fluviispira</taxon>
    </lineage>
</organism>
<protein>
    <submittedName>
        <fullName evidence="1">Uncharacterized protein</fullName>
    </submittedName>
</protein>
<reference evidence="1 2" key="1">
    <citation type="submission" date="2018-12" db="EMBL/GenBank/DDBJ databases">
        <title>Rubrispira sanarue gen. nov., sp., nov., a member of the order Silvanigrellales, isolated from a brackish lake in Hamamatsu Japan.</title>
        <authorList>
            <person name="Maejima Y."/>
            <person name="Iino T."/>
            <person name="Muraguchi Y."/>
            <person name="Fukuda K."/>
            <person name="Nojiri H."/>
            <person name="Ohkuma M."/>
            <person name="Moriuchi R."/>
            <person name="Dohra H."/>
            <person name="Kimbara K."/>
            <person name="Shintani M."/>
        </authorList>
    </citation>
    <scope>NUCLEOTIDE SEQUENCE [LARGE SCALE GENOMIC DNA]</scope>
    <source>
        <strain evidence="1 2">RF1110005</strain>
    </source>
</reference>